<proteinExistence type="predicted"/>
<dbReference type="InterPro" id="IPR050114">
    <property type="entry name" value="UPF0173_UPF0282_UlaG_hydrolase"/>
</dbReference>
<evidence type="ECO:0000259" key="2">
    <source>
        <dbReference type="Pfam" id="PF12706"/>
    </source>
</evidence>
<keyword evidence="4" id="KW-1185">Reference proteome</keyword>
<dbReference type="OrthoDB" id="332863at2759"/>
<name>A0A6A6BDJ1_9PEZI</name>
<reference evidence="3" key="1">
    <citation type="journal article" date="2020" name="Stud. Mycol.">
        <title>101 Dothideomycetes genomes: a test case for predicting lifestyles and emergence of pathogens.</title>
        <authorList>
            <person name="Haridas S."/>
            <person name="Albert R."/>
            <person name="Binder M."/>
            <person name="Bloem J."/>
            <person name="Labutti K."/>
            <person name="Salamov A."/>
            <person name="Andreopoulos B."/>
            <person name="Baker S."/>
            <person name="Barry K."/>
            <person name="Bills G."/>
            <person name="Bluhm B."/>
            <person name="Cannon C."/>
            <person name="Castanera R."/>
            <person name="Culley D."/>
            <person name="Daum C."/>
            <person name="Ezra D."/>
            <person name="Gonzalez J."/>
            <person name="Henrissat B."/>
            <person name="Kuo A."/>
            <person name="Liang C."/>
            <person name="Lipzen A."/>
            <person name="Lutzoni F."/>
            <person name="Magnuson J."/>
            <person name="Mondo S."/>
            <person name="Nolan M."/>
            <person name="Ohm R."/>
            <person name="Pangilinan J."/>
            <person name="Park H.-J."/>
            <person name="Ramirez L."/>
            <person name="Alfaro M."/>
            <person name="Sun H."/>
            <person name="Tritt A."/>
            <person name="Yoshinaga Y."/>
            <person name="Zwiers L.-H."/>
            <person name="Turgeon B."/>
            <person name="Goodwin S."/>
            <person name="Spatafora J."/>
            <person name="Crous P."/>
            <person name="Grigoriev I."/>
        </authorList>
    </citation>
    <scope>NUCLEOTIDE SEQUENCE</scope>
    <source>
        <strain evidence="3">CBS 121167</strain>
    </source>
</reference>
<dbReference type="AlphaFoldDB" id="A0A6A6BDJ1"/>
<dbReference type="RefSeq" id="XP_033397964.1">
    <property type="nucleotide sequence ID" value="XM_033539018.1"/>
</dbReference>
<feature type="domain" description="Metallo-beta-lactamase" evidence="2">
    <location>
        <begin position="88"/>
        <end position="314"/>
    </location>
</feature>
<protein>
    <recommendedName>
        <fullName evidence="2">Metallo-beta-lactamase domain-containing protein</fullName>
    </recommendedName>
</protein>
<dbReference type="EMBL" id="ML995485">
    <property type="protein sequence ID" value="KAF2142252.1"/>
    <property type="molecule type" value="Genomic_DNA"/>
</dbReference>
<gene>
    <name evidence="3" type="ORF">K452DRAFT_271115</name>
</gene>
<evidence type="ECO:0000256" key="1">
    <source>
        <dbReference type="SAM" id="MobiDB-lite"/>
    </source>
</evidence>
<dbReference type="Gene3D" id="3.60.15.10">
    <property type="entry name" value="Ribonuclease Z/Hydroxyacylglutathione hydrolase-like"/>
    <property type="match status" value="1"/>
</dbReference>
<dbReference type="PANTHER" id="PTHR43546:SF7">
    <property type="entry name" value="METALLO-BETA-LACTAMASE DOMAIN-CONTAINING PROTEIN"/>
    <property type="match status" value="1"/>
</dbReference>
<evidence type="ECO:0000313" key="4">
    <source>
        <dbReference type="Proteomes" id="UP000799438"/>
    </source>
</evidence>
<dbReference type="GeneID" id="54296514"/>
<dbReference type="Pfam" id="PF12706">
    <property type="entry name" value="Lactamase_B_2"/>
    <property type="match status" value="1"/>
</dbReference>
<evidence type="ECO:0000313" key="3">
    <source>
        <dbReference type="EMBL" id="KAF2142252.1"/>
    </source>
</evidence>
<feature type="region of interest" description="Disordered" evidence="1">
    <location>
        <begin position="1"/>
        <end position="41"/>
    </location>
</feature>
<dbReference type="Proteomes" id="UP000799438">
    <property type="component" value="Unassembled WGS sequence"/>
</dbReference>
<dbReference type="InterPro" id="IPR001279">
    <property type="entry name" value="Metallo-B-lactamas"/>
</dbReference>
<dbReference type="SUPFAM" id="SSF56281">
    <property type="entry name" value="Metallo-hydrolase/oxidoreductase"/>
    <property type="match status" value="1"/>
</dbReference>
<feature type="compositionally biased region" description="Basic and acidic residues" evidence="1">
    <location>
        <begin position="15"/>
        <end position="24"/>
    </location>
</feature>
<dbReference type="InterPro" id="IPR036866">
    <property type="entry name" value="RibonucZ/Hydroxyglut_hydro"/>
</dbReference>
<accession>A0A6A6BDJ1</accession>
<organism evidence="3 4">
    <name type="scientific">Aplosporella prunicola CBS 121167</name>
    <dbReference type="NCBI Taxonomy" id="1176127"/>
    <lineage>
        <taxon>Eukaryota</taxon>
        <taxon>Fungi</taxon>
        <taxon>Dikarya</taxon>
        <taxon>Ascomycota</taxon>
        <taxon>Pezizomycotina</taxon>
        <taxon>Dothideomycetes</taxon>
        <taxon>Dothideomycetes incertae sedis</taxon>
        <taxon>Botryosphaeriales</taxon>
        <taxon>Aplosporellaceae</taxon>
        <taxon>Aplosporella</taxon>
    </lineage>
</organism>
<dbReference type="PANTHER" id="PTHR43546">
    <property type="entry name" value="UPF0173 METAL-DEPENDENT HYDROLASE MJ1163-RELATED"/>
    <property type="match status" value="1"/>
</dbReference>
<sequence>MKHRLQINPLVAEPATRDHDRVHAPPESLPPASATKLHPTNAGGENARLFFVGTATTILEWEGIRLMTDPNFLHAGDHVHLGPGVTATRQTNPAVDLHALPRIDLVLLSHYHADHFDQHVEASLRRDLPIITTPHAREHLAVKKPAADAFTQVYDLDFFESAVVDVVKPPPDVDDQGKPTTARREPAIKVTGMPGKHVPPGPLSVANELLGAVPPTNGWMLELGYRTSSPAENDGFECGYRVYISGDTLNVPELREIPQRYTDAGYPVDLMLVHLGGTTIPGPSMPLLMVTMDAKQGVDLIRLVRPDVTIPIHYDDYDVFLSPLEDFKKAVEEAGLNDKVVYLDRKDEYNFRVQ</sequence>